<dbReference type="EMBL" id="GBXM01013393">
    <property type="protein sequence ID" value="JAH95184.1"/>
    <property type="molecule type" value="Transcribed_RNA"/>
</dbReference>
<organism evidence="1">
    <name type="scientific">Anguilla anguilla</name>
    <name type="common">European freshwater eel</name>
    <name type="synonym">Muraena anguilla</name>
    <dbReference type="NCBI Taxonomy" id="7936"/>
    <lineage>
        <taxon>Eukaryota</taxon>
        <taxon>Metazoa</taxon>
        <taxon>Chordata</taxon>
        <taxon>Craniata</taxon>
        <taxon>Vertebrata</taxon>
        <taxon>Euteleostomi</taxon>
        <taxon>Actinopterygii</taxon>
        <taxon>Neopterygii</taxon>
        <taxon>Teleostei</taxon>
        <taxon>Anguilliformes</taxon>
        <taxon>Anguillidae</taxon>
        <taxon>Anguilla</taxon>
    </lineage>
</organism>
<proteinExistence type="predicted"/>
<protein>
    <submittedName>
        <fullName evidence="1">Uncharacterized protein</fullName>
    </submittedName>
</protein>
<dbReference type="AlphaFoldDB" id="A0A0E9WXR2"/>
<name>A0A0E9WXR2_ANGAN</name>
<reference evidence="1" key="2">
    <citation type="journal article" date="2015" name="Fish Shellfish Immunol.">
        <title>Early steps in the European eel (Anguilla anguilla)-Vibrio vulnificus interaction in the gills: Role of the RtxA13 toxin.</title>
        <authorList>
            <person name="Callol A."/>
            <person name="Pajuelo D."/>
            <person name="Ebbesson L."/>
            <person name="Teles M."/>
            <person name="MacKenzie S."/>
            <person name="Amaro C."/>
        </authorList>
    </citation>
    <scope>NUCLEOTIDE SEQUENCE</scope>
</reference>
<sequence length="59" mass="6969">MIDFGQSAPLLDVCEKTRTSNKQHEKNDNKTHINVSEEHITAKINWKVRKKCIFWTEKV</sequence>
<accession>A0A0E9WXR2</accession>
<reference evidence="1" key="1">
    <citation type="submission" date="2014-11" db="EMBL/GenBank/DDBJ databases">
        <authorList>
            <person name="Amaro Gonzalez C."/>
        </authorList>
    </citation>
    <scope>NUCLEOTIDE SEQUENCE</scope>
</reference>
<evidence type="ECO:0000313" key="1">
    <source>
        <dbReference type="EMBL" id="JAH95184.1"/>
    </source>
</evidence>